<feature type="domain" description="Alcohol dehydrogenase iron-type/glycerol dehydrogenase GldA" evidence="4">
    <location>
        <begin position="8"/>
        <end position="155"/>
    </location>
</feature>
<comment type="caution">
    <text evidence="6">The sequence shown here is derived from an EMBL/GenBank/DDBJ whole genome shotgun (WGS) entry which is preliminary data.</text>
</comment>
<dbReference type="InterPro" id="IPR018211">
    <property type="entry name" value="ADH_Fe_CS"/>
</dbReference>
<dbReference type="InterPro" id="IPR039697">
    <property type="entry name" value="Alcohol_dehydrogenase_Fe"/>
</dbReference>
<dbReference type="RefSeq" id="WP_021726889.1">
    <property type="nucleotide sequence ID" value="NZ_AWEZ01000062.1"/>
</dbReference>
<evidence type="ECO:0000259" key="4">
    <source>
        <dbReference type="Pfam" id="PF00465"/>
    </source>
</evidence>
<protein>
    <submittedName>
        <fullName evidence="6">Alcohol dehydrogenase, iron-dependent</fullName>
        <ecNumber evidence="6">1.1.1.1</ecNumber>
    </submittedName>
</protein>
<dbReference type="FunFam" id="1.20.1090.10:FF:000001">
    <property type="entry name" value="Aldehyde-alcohol dehydrogenase"/>
    <property type="match status" value="1"/>
</dbReference>
<gene>
    <name evidence="6" type="ORF">HMPREF1316_0459</name>
</gene>
<dbReference type="GO" id="GO:0004022">
    <property type="term" value="F:alcohol dehydrogenase (NAD+) activity"/>
    <property type="evidence" value="ECO:0007669"/>
    <property type="project" value="UniProtKB-EC"/>
</dbReference>
<dbReference type="Proteomes" id="UP000016638">
    <property type="component" value="Unassembled WGS sequence"/>
</dbReference>
<dbReference type="Gene3D" id="3.40.50.1970">
    <property type="match status" value="1"/>
</dbReference>
<dbReference type="InterPro" id="IPR056798">
    <property type="entry name" value="ADH_Fe_C"/>
</dbReference>
<sequence length="371" mass="40268">MNEFYLKTKLFFGSQAVEHLGSLTYSNVVVVTDGFLQESGMVNKMTQYLPTGVHVSVYSNVQPDPSQELVDVGVEMIMQAKPDLVIAFGGGSCIDATKAILYFAGQKGIGRPYFLAVPTTAGTGSEVTNFAVITRGMAKVALIDDALAPDGALLDASFTRSVPPVITADTGLDVLTHALEAYVSNKASSFSDALAAKALRIVFEDLPVVFHDGDAMRARGRMAEASCVAGIAFTNAGLGINHSLAHALGGRFHIAHGRLNAILLPYVMRFHMAEDRYREPYERLACELGMANADELLQRVIDLRHELDIENCLADLGKIDSSDFERSVGEMAETAAHDRCTPTNPRPVSKQDLINIYRDAYRGQAKKRHLS</sequence>
<dbReference type="FunFam" id="3.40.50.1970:FF:000003">
    <property type="entry name" value="Alcohol dehydrogenase, iron-containing"/>
    <property type="match status" value="1"/>
</dbReference>
<accession>U2V2C4</accession>
<dbReference type="InterPro" id="IPR001670">
    <property type="entry name" value="ADH_Fe/GldA"/>
</dbReference>
<reference evidence="6 7" key="1">
    <citation type="submission" date="2013-08" db="EMBL/GenBank/DDBJ databases">
        <authorList>
            <person name="Durkin A.S."/>
            <person name="Haft D.R."/>
            <person name="McCorrison J."/>
            <person name="Torralba M."/>
            <person name="Gillis M."/>
            <person name="Haft D.H."/>
            <person name="Methe B."/>
            <person name="Sutton G."/>
            <person name="Nelson K.E."/>
        </authorList>
    </citation>
    <scope>NUCLEOTIDE SEQUENCE [LARGE SCALE GENOMIC DNA]</scope>
    <source>
        <strain evidence="6 7">F0195</strain>
    </source>
</reference>
<organism evidence="6 7">
    <name type="scientific">Olsenella profusa F0195</name>
    <dbReference type="NCBI Taxonomy" id="1125712"/>
    <lineage>
        <taxon>Bacteria</taxon>
        <taxon>Bacillati</taxon>
        <taxon>Actinomycetota</taxon>
        <taxon>Coriobacteriia</taxon>
        <taxon>Coriobacteriales</taxon>
        <taxon>Atopobiaceae</taxon>
        <taxon>Olsenella</taxon>
    </lineage>
</organism>
<dbReference type="CDD" id="cd08180">
    <property type="entry name" value="PDD"/>
    <property type="match status" value="1"/>
</dbReference>
<dbReference type="PANTHER" id="PTHR11496:SF102">
    <property type="entry name" value="ALCOHOL DEHYDROGENASE 4"/>
    <property type="match status" value="1"/>
</dbReference>
<dbReference type="OrthoDB" id="323926at2"/>
<keyword evidence="3" id="KW-0520">NAD</keyword>
<dbReference type="Pfam" id="PF25137">
    <property type="entry name" value="ADH_Fe_C"/>
    <property type="match status" value="1"/>
</dbReference>
<dbReference type="STRING" id="1125712.HMPREF1316_0459"/>
<name>U2V2C4_9ACTN</name>
<evidence type="ECO:0000313" key="7">
    <source>
        <dbReference type="Proteomes" id="UP000016638"/>
    </source>
</evidence>
<evidence type="ECO:0000256" key="2">
    <source>
        <dbReference type="ARBA" id="ARBA00023002"/>
    </source>
</evidence>
<dbReference type="EMBL" id="AWEZ01000062">
    <property type="protein sequence ID" value="ERL06821.1"/>
    <property type="molecule type" value="Genomic_DNA"/>
</dbReference>
<proteinExistence type="inferred from homology"/>
<dbReference type="PANTHER" id="PTHR11496">
    <property type="entry name" value="ALCOHOL DEHYDROGENASE"/>
    <property type="match status" value="1"/>
</dbReference>
<evidence type="ECO:0000259" key="5">
    <source>
        <dbReference type="Pfam" id="PF25137"/>
    </source>
</evidence>
<dbReference type="SUPFAM" id="SSF56796">
    <property type="entry name" value="Dehydroquinate synthase-like"/>
    <property type="match status" value="1"/>
</dbReference>
<keyword evidence="7" id="KW-1185">Reference proteome</keyword>
<dbReference type="PATRIC" id="fig|1125712.3.peg.1885"/>
<dbReference type="Gene3D" id="1.20.1090.10">
    <property type="entry name" value="Dehydroquinate synthase-like - alpha domain"/>
    <property type="match status" value="1"/>
</dbReference>
<dbReference type="EC" id="1.1.1.1" evidence="6"/>
<comment type="similarity">
    <text evidence="1">Belongs to the iron-containing alcohol dehydrogenase family.</text>
</comment>
<dbReference type="GO" id="GO:0046872">
    <property type="term" value="F:metal ion binding"/>
    <property type="evidence" value="ECO:0007669"/>
    <property type="project" value="InterPro"/>
</dbReference>
<evidence type="ECO:0000256" key="3">
    <source>
        <dbReference type="ARBA" id="ARBA00023027"/>
    </source>
</evidence>
<evidence type="ECO:0000256" key="1">
    <source>
        <dbReference type="ARBA" id="ARBA00007358"/>
    </source>
</evidence>
<dbReference type="AlphaFoldDB" id="U2V2C4"/>
<dbReference type="Pfam" id="PF00465">
    <property type="entry name" value="Fe-ADH"/>
    <property type="match status" value="1"/>
</dbReference>
<feature type="domain" description="Fe-containing alcohol dehydrogenase-like C-terminal" evidence="5">
    <location>
        <begin position="167"/>
        <end position="361"/>
    </location>
</feature>
<dbReference type="eggNOG" id="COG1454">
    <property type="taxonomic scope" value="Bacteria"/>
</dbReference>
<keyword evidence="2 6" id="KW-0560">Oxidoreductase</keyword>
<evidence type="ECO:0000313" key="6">
    <source>
        <dbReference type="EMBL" id="ERL06821.1"/>
    </source>
</evidence>
<dbReference type="PROSITE" id="PS00913">
    <property type="entry name" value="ADH_IRON_1"/>
    <property type="match status" value="1"/>
</dbReference>